<dbReference type="EMBL" id="RPBY01000004">
    <property type="protein sequence ID" value="NCH88117.1"/>
    <property type="molecule type" value="Genomic_DNA"/>
</dbReference>
<name>A0A9Q4T7E7_9ENTR</name>
<dbReference type="AlphaFoldDB" id="A0A9Q4T7E7"/>
<gene>
    <name evidence="1" type="ORF">EHJ13_11820</name>
</gene>
<proteinExistence type="predicted"/>
<accession>A0A9Q4T7E7</accession>
<evidence type="ECO:0000313" key="2">
    <source>
        <dbReference type="Proteomes" id="UP000778262"/>
    </source>
</evidence>
<protein>
    <submittedName>
        <fullName evidence="1">Uncharacterized protein</fullName>
    </submittedName>
</protein>
<organism evidence="1 2">
    <name type="scientific">Cronobacter dublinensis</name>
    <dbReference type="NCBI Taxonomy" id="413497"/>
    <lineage>
        <taxon>Bacteria</taxon>
        <taxon>Pseudomonadati</taxon>
        <taxon>Pseudomonadota</taxon>
        <taxon>Gammaproteobacteria</taxon>
        <taxon>Enterobacterales</taxon>
        <taxon>Enterobacteriaceae</taxon>
        <taxon>Cronobacter</taxon>
    </lineage>
</organism>
<comment type="caution">
    <text evidence="1">The sequence shown here is derived from an EMBL/GenBank/DDBJ whole genome shotgun (WGS) entry which is preliminary data.</text>
</comment>
<reference evidence="1" key="1">
    <citation type="submission" date="2018-11" db="EMBL/GenBank/DDBJ databases">
        <title>Genomics analysis of Putative Virulence Factors on Adhesion and Cytotoxicity for Cronobacter spp.</title>
        <authorList>
            <person name="Cui J."/>
        </authorList>
    </citation>
    <scope>NUCLEOTIDE SEQUENCE</scope>
    <source>
        <strain evidence="1">SD69</strain>
    </source>
</reference>
<dbReference type="Proteomes" id="UP000778262">
    <property type="component" value="Unassembled WGS sequence"/>
</dbReference>
<evidence type="ECO:0000313" key="1">
    <source>
        <dbReference type="EMBL" id="NCH88117.1"/>
    </source>
</evidence>
<sequence>MGMVGFPGWQRLERGKQRFPEFRKLISDFFSAASFILIFLKRLRMAVFNIDSGTQCHYRERNGRPDI</sequence>